<keyword evidence="1" id="KW-0472">Membrane</keyword>
<evidence type="ECO:0000313" key="2">
    <source>
        <dbReference type="EMBL" id="KAF9471976.1"/>
    </source>
</evidence>
<comment type="caution">
    <text evidence="2">The sequence shown here is derived from an EMBL/GenBank/DDBJ whole genome shotgun (WGS) entry which is preliminary data.</text>
</comment>
<organism evidence="2 3">
    <name type="scientific">Pholiota conissans</name>
    <dbReference type="NCBI Taxonomy" id="109636"/>
    <lineage>
        <taxon>Eukaryota</taxon>
        <taxon>Fungi</taxon>
        <taxon>Dikarya</taxon>
        <taxon>Basidiomycota</taxon>
        <taxon>Agaricomycotina</taxon>
        <taxon>Agaricomycetes</taxon>
        <taxon>Agaricomycetidae</taxon>
        <taxon>Agaricales</taxon>
        <taxon>Agaricineae</taxon>
        <taxon>Strophariaceae</taxon>
        <taxon>Pholiota</taxon>
    </lineage>
</organism>
<feature type="transmembrane region" description="Helical" evidence="1">
    <location>
        <begin position="153"/>
        <end position="173"/>
    </location>
</feature>
<evidence type="ECO:0000313" key="3">
    <source>
        <dbReference type="Proteomes" id="UP000807469"/>
    </source>
</evidence>
<gene>
    <name evidence="2" type="ORF">BDN70DRAFT_887516</name>
</gene>
<feature type="transmembrane region" description="Helical" evidence="1">
    <location>
        <begin position="63"/>
        <end position="84"/>
    </location>
</feature>
<evidence type="ECO:0000256" key="1">
    <source>
        <dbReference type="SAM" id="Phobius"/>
    </source>
</evidence>
<dbReference type="OrthoDB" id="2899537at2759"/>
<feature type="transmembrane region" description="Helical" evidence="1">
    <location>
        <begin position="96"/>
        <end position="116"/>
    </location>
</feature>
<dbReference type="AlphaFoldDB" id="A0A9P5YQ91"/>
<sequence length="200" mass="22563">MSSLWDGEPTGRLSSLIARIGRSRKLRDCRTYYRFALFFMSIITFLNSLVLILSIFKFAIYDFVYFSMMTLFCGFLAGCIHYLIKFSNMPDSDHWLTNAQTHITGSSIIAFVMFSYSSSLRRPFSAPLHACLALNTKDFLGNIRCQIVLVMDAISWLAPFSMLIAAWVVYFSAAHSGQSAGWRHVNVADVNEPQGEVALP</sequence>
<accession>A0A9P5YQ91</accession>
<dbReference type="EMBL" id="MU155595">
    <property type="protein sequence ID" value="KAF9471976.1"/>
    <property type="molecule type" value="Genomic_DNA"/>
</dbReference>
<dbReference type="Proteomes" id="UP000807469">
    <property type="component" value="Unassembled WGS sequence"/>
</dbReference>
<protein>
    <submittedName>
        <fullName evidence="2">Uncharacterized protein</fullName>
    </submittedName>
</protein>
<feature type="transmembrane region" description="Helical" evidence="1">
    <location>
        <begin position="32"/>
        <end position="57"/>
    </location>
</feature>
<keyword evidence="1" id="KW-0812">Transmembrane</keyword>
<name>A0A9P5YQ91_9AGAR</name>
<keyword evidence="3" id="KW-1185">Reference proteome</keyword>
<proteinExistence type="predicted"/>
<reference evidence="2" key="1">
    <citation type="submission" date="2020-11" db="EMBL/GenBank/DDBJ databases">
        <authorList>
            <consortium name="DOE Joint Genome Institute"/>
            <person name="Ahrendt S."/>
            <person name="Riley R."/>
            <person name="Andreopoulos W."/>
            <person name="Labutti K."/>
            <person name="Pangilinan J."/>
            <person name="Ruiz-Duenas F.J."/>
            <person name="Barrasa J.M."/>
            <person name="Sanchez-Garcia M."/>
            <person name="Camarero S."/>
            <person name="Miyauchi S."/>
            <person name="Serrano A."/>
            <person name="Linde D."/>
            <person name="Babiker R."/>
            <person name="Drula E."/>
            <person name="Ayuso-Fernandez I."/>
            <person name="Pacheco R."/>
            <person name="Padilla G."/>
            <person name="Ferreira P."/>
            <person name="Barriuso J."/>
            <person name="Kellner H."/>
            <person name="Castanera R."/>
            <person name="Alfaro M."/>
            <person name="Ramirez L."/>
            <person name="Pisabarro A.G."/>
            <person name="Kuo A."/>
            <person name="Tritt A."/>
            <person name="Lipzen A."/>
            <person name="He G."/>
            <person name="Yan M."/>
            <person name="Ng V."/>
            <person name="Cullen D."/>
            <person name="Martin F."/>
            <person name="Rosso M.-N."/>
            <person name="Henrissat B."/>
            <person name="Hibbett D."/>
            <person name="Martinez A.T."/>
            <person name="Grigoriev I.V."/>
        </authorList>
    </citation>
    <scope>NUCLEOTIDE SEQUENCE</scope>
    <source>
        <strain evidence="2">CIRM-BRFM 674</strain>
    </source>
</reference>
<keyword evidence="1" id="KW-1133">Transmembrane helix</keyword>